<accession>A0ABR1K7U9</accession>
<gene>
    <name evidence="1" type="ORF">IWZ03DRAFT_363896</name>
</gene>
<name>A0ABR1K7U9_9PEZI</name>
<evidence type="ECO:0000313" key="1">
    <source>
        <dbReference type="EMBL" id="KAK7509385.1"/>
    </source>
</evidence>
<protein>
    <submittedName>
        <fullName evidence="1">Uncharacterized protein</fullName>
    </submittedName>
</protein>
<sequence length="194" mass="21883">MLTCIPRPKDRELNPPRGPVHPICDHFEDINGRATLSIWIDHGCPSLKPLFSYQVYVTSDASPAKTSDREAFANQLRHHILGTSPIGEGVADIMESHRALVQAEHTKDLAKVVMPFTDPIYYSYKSVVFIVSSPDWKQEDLTGLSVDPCSDSSAPLCKEDLVEYSQMFNDARDLRMTEWQEVFNAAKRMGMLQI</sequence>
<dbReference type="Proteomes" id="UP001363622">
    <property type="component" value="Unassembled WGS sequence"/>
</dbReference>
<proteinExistence type="predicted"/>
<organism evidence="1 2">
    <name type="scientific">Phyllosticta citriasiana</name>
    <dbReference type="NCBI Taxonomy" id="595635"/>
    <lineage>
        <taxon>Eukaryota</taxon>
        <taxon>Fungi</taxon>
        <taxon>Dikarya</taxon>
        <taxon>Ascomycota</taxon>
        <taxon>Pezizomycotina</taxon>
        <taxon>Dothideomycetes</taxon>
        <taxon>Dothideomycetes incertae sedis</taxon>
        <taxon>Botryosphaeriales</taxon>
        <taxon>Phyllostictaceae</taxon>
        <taxon>Phyllosticta</taxon>
    </lineage>
</organism>
<reference evidence="1 2" key="1">
    <citation type="submission" date="2024-04" db="EMBL/GenBank/DDBJ databases">
        <title>Phyllosticta paracitricarpa is synonymous to the EU quarantine fungus P. citricarpa based on phylogenomic analyses.</title>
        <authorList>
            <consortium name="Lawrence Berkeley National Laboratory"/>
            <person name="Van Ingen-Buijs V.A."/>
            <person name="Van Westerhoven A.C."/>
            <person name="Haridas S."/>
            <person name="Skiadas P."/>
            <person name="Martin F."/>
            <person name="Groenewald J.Z."/>
            <person name="Crous P.W."/>
            <person name="Seidl M.F."/>
        </authorList>
    </citation>
    <scope>NUCLEOTIDE SEQUENCE [LARGE SCALE GENOMIC DNA]</scope>
    <source>
        <strain evidence="1 2">CBS 123371</strain>
    </source>
</reference>
<dbReference type="EMBL" id="JBBPHU010000018">
    <property type="protein sequence ID" value="KAK7509385.1"/>
    <property type="molecule type" value="Genomic_DNA"/>
</dbReference>
<keyword evidence="2" id="KW-1185">Reference proteome</keyword>
<comment type="caution">
    <text evidence="1">The sequence shown here is derived from an EMBL/GenBank/DDBJ whole genome shotgun (WGS) entry which is preliminary data.</text>
</comment>
<evidence type="ECO:0000313" key="2">
    <source>
        <dbReference type="Proteomes" id="UP001363622"/>
    </source>
</evidence>